<sequence>MAQKDVSRLFVSAEETKEPEEVPLNGELPKWLKGTLYQTGPGLLDLPNFTMNDYLDGYAILSKFDIDTLSIKLTKKYPKTESYEKALEKGKPYFMEYGTTAKREGSKANIFSKIVTTFSRDDMSDNCSASIYQCGRHLIASSPTTFFNRINTETLCTEERFDAKKYLSQNGYGVHPLIDETGTMWNMGFSVLPTVKYNVVKIPNANSKDMAMDVLLSKGSTVASISPRWNGALSFNHSFGMTKNYIVFIEQPFVVKVSRVLAATIKDYAVKDWLEWRESDKNRFLIIEKSTGKVFSTEYMSVDSFFFLHVINCYENENSQIIVDIATSKTPSSTGATTLSKLRNNIIDEVDTSNVERFIIPIIENVKSVPENRNLLENFPNTQAKATRKGNTIILKPTVIFSQSAERATINPKYIGKKYSFIYASGSFLSIPSADATMAHSICKVNVDTNEVKTWTASSDHFAGESIFIPRNPGTVDEGDNCEDAGVIVSAISSSNPAAKDYLVVLDGESFREMARAEFSSQIPTGLHGIFMRR</sequence>
<gene>
    <name evidence="5" type="ORF">ODALV1_LOCUS13369</name>
</gene>
<evidence type="ECO:0000256" key="3">
    <source>
        <dbReference type="ARBA" id="ARBA00022723"/>
    </source>
</evidence>
<evidence type="ECO:0000256" key="4">
    <source>
        <dbReference type="ARBA" id="ARBA00023004"/>
    </source>
</evidence>
<keyword evidence="6" id="KW-1185">Reference proteome</keyword>
<dbReference type="EMBL" id="CAXLJM020000041">
    <property type="protein sequence ID" value="CAL8109442.1"/>
    <property type="molecule type" value="Genomic_DNA"/>
</dbReference>
<dbReference type="PANTHER" id="PTHR10543:SF132">
    <property type="entry name" value="BETA,BETA-CAROTENE 15,15'-DIOXYGENASE"/>
    <property type="match status" value="1"/>
</dbReference>
<reference evidence="5 6" key="1">
    <citation type="submission" date="2024-08" db="EMBL/GenBank/DDBJ databases">
        <authorList>
            <person name="Cucini C."/>
            <person name="Frati F."/>
        </authorList>
    </citation>
    <scope>NUCLEOTIDE SEQUENCE [LARGE SCALE GENOMIC DNA]</scope>
</reference>
<dbReference type="InterPro" id="IPR004294">
    <property type="entry name" value="Carotenoid_Oase"/>
</dbReference>
<keyword evidence="3" id="KW-0479">Metal-binding</keyword>
<keyword evidence="4" id="KW-0408">Iron</keyword>
<evidence type="ECO:0000313" key="6">
    <source>
        <dbReference type="Proteomes" id="UP001642540"/>
    </source>
</evidence>
<evidence type="ECO:0000256" key="1">
    <source>
        <dbReference type="ARBA" id="ARBA00001954"/>
    </source>
</evidence>
<protein>
    <recommendedName>
        <fullName evidence="7">Beta,beta-carotene 15,15'-monooxygenase</fullName>
    </recommendedName>
</protein>
<dbReference type="Pfam" id="PF03055">
    <property type="entry name" value="RPE65"/>
    <property type="match status" value="1"/>
</dbReference>
<comment type="caution">
    <text evidence="5">The sequence shown here is derived from an EMBL/GenBank/DDBJ whole genome shotgun (WGS) entry which is preliminary data.</text>
</comment>
<proteinExistence type="inferred from homology"/>
<evidence type="ECO:0000313" key="5">
    <source>
        <dbReference type="EMBL" id="CAL8109442.1"/>
    </source>
</evidence>
<dbReference type="PANTHER" id="PTHR10543">
    <property type="entry name" value="BETA-CAROTENE DIOXYGENASE"/>
    <property type="match status" value="1"/>
</dbReference>
<comment type="similarity">
    <text evidence="2">Belongs to the carotenoid oxygenase family.</text>
</comment>
<comment type="cofactor">
    <cofactor evidence="1">
        <name>Fe(2+)</name>
        <dbReference type="ChEBI" id="CHEBI:29033"/>
    </cofactor>
</comment>
<organism evidence="5 6">
    <name type="scientific">Orchesella dallaii</name>
    <dbReference type="NCBI Taxonomy" id="48710"/>
    <lineage>
        <taxon>Eukaryota</taxon>
        <taxon>Metazoa</taxon>
        <taxon>Ecdysozoa</taxon>
        <taxon>Arthropoda</taxon>
        <taxon>Hexapoda</taxon>
        <taxon>Collembola</taxon>
        <taxon>Entomobryomorpha</taxon>
        <taxon>Entomobryoidea</taxon>
        <taxon>Orchesellidae</taxon>
        <taxon>Orchesellinae</taxon>
        <taxon>Orchesella</taxon>
    </lineage>
</organism>
<evidence type="ECO:0008006" key="7">
    <source>
        <dbReference type="Google" id="ProtNLM"/>
    </source>
</evidence>
<name>A0ABP1QUY2_9HEXA</name>
<evidence type="ECO:0000256" key="2">
    <source>
        <dbReference type="ARBA" id="ARBA00006787"/>
    </source>
</evidence>
<dbReference type="Proteomes" id="UP001642540">
    <property type="component" value="Unassembled WGS sequence"/>
</dbReference>
<accession>A0ABP1QUY2</accession>